<feature type="domain" description="Myb-like" evidence="7">
    <location>
        <begin position="56"/>
        <end position="102"/>
    </location>
</feature>
<accession>A0A0D2LSW6</accession>
<name>A0A0D2LSW6_9CHLO</name>
<dbReference type="InterPro" id="IPR009057">
    <property type="entry name" value="Homeodomain-like_sf"/>
</dbReference>
<dbReference type="InterPro" id="IPR001005">
    <property type="entry name" value="SANT/Myb"/>
</dbReference>
<gene>
    <name evidence="9" type="ORF">MNEG_13263</name>
</gene>
<dbReference type="Pfam" id="PF13921">
    <property type="entry name" value="Myb_DNA-bind_6"/>
    <property type="match status" value="1"/>
</dbReference>
<evidence type="ECO:0000256" key="1">
    <source>
        <dbReference type="ARBA" id="ARBA00004123"/>
    </source>
</evidence>
<dbReference type="InterPro" id="IPR017930">
    <property type="entry name" value="Myb_dom"/>
</dbReference>
<dbReference type="PANTHER" id="PTHR47995:SF18">
    <property type="entry name" value="TRANSCRIPTION FACTOR MYB65"/>
    <property type="match status" value="1"/>
</dbReference>
<dbReference type="KEGG" id="mng:MNEG_13263"/>
<protein>
    <submittedName>
        <fullName evidence="9">Transcription factor GAMYB</fullName>
    </submittedName>
</protein>
<dbReference type="SUPFAM" id="SSF46689">
    <property type="entry name" value="Homeodomain-like"/>
    <property type="match status" value="1"/>
</dbReference>
<evidence type="ECO:0000256" key="3">
    <source>
        <dbReference type="ARBA" id="ARBA00023015"/>
    </source>
</evidence>
<evidence type="ECO:0000256" key="4">
    <source>
        <dbReference type="ARBA" id="ARBA00023125"/>
    </source>
</evidence>
<proteinExistence type="predicted"/>
<keyword evidence="2" id="KW-0677">Repeat</keyword>
<feature type="domain" description="Myb-like" evidence="7">
    <location>
        <begin position="7"/>
        <end position="55"/>
    </location>
</feature>
<evidence type="ECO:0000256" key="5">
    <source>
        <dbReference type="ARBA" id="ARBA00023163"/>
    </source>
</evidence>
<keyword evidence="3" id="KW-0805">Transcription regulation</keyword>
<dbReference type="GO" id="GO:0003677">
    <property type="term" value="F:DNA binding"/>
    <property type="evidence" value="ECO:0007669"/>
    <property type="project" value="UniProtKB-KW"/>
</dbReference>
<dbReference type="OrthoDB" id="2143914at2759"/>
<dbReference type="RefSeq" id="XP_013893719.1">
    <property type="nucleotide sequence ID" value="XM_014038265.1"/>
</dbReference>
<evidence type="ECO:0000313" key="9">
    <source>
        <dbReference type="EMBL" id="KIY94699.1"/>
    </source>
</evidence>
<evidence type="ECO:0000259" key="8">
    <source>
        <dbReference type="PROSITE" id="PS51294"/>
    </source>
</evidence>
<dbReference type="SMART" id="SM00717">
    <property type="entry name" value="SANT"/>
    <property type="match status" value="2"/>
</dbReference>
<dbReference type="CDD" id="cd00167">
    <property type="entry name" value="SANT"/>
    <property type="match status" value="2"/>
</dbReference>
<dbReference type="PROSITE" id="PS50090">
    <property type="entry name" value="MYB_LIKE"/>
    <property type="match status" value="2"/>
</dbReference>
<dbReference type="PANTHER" id="PTHR47995">
    <property type="entry name" value="TRANSCRIPTION FACTOR MYB33-RELATED"/>
    <property type="match status" value="1"/>
</dbReference>
<keyword evidence="5" id="KW-0804">Transcription</keyword>
<reference evidence="9 10" key="1">
    <citation type="journal article" date="2013" name="BMC Genomics">
        <title>Reconstruction of the lipid metabolism for the microalga Monoraphidium neglectum from its genome sequence reveals characteristics suitable for biofuel production.</title>
        <authorList>
            <person name="Bogen C."/>
            <person name="Al-Dilaimi A."/>
            <person name="Albersmeier A."/>
            <person name="Wichmann J."/>
            <person name="Grundmann M."/>
            <person name="Rupp O."/>
            <person name="Lauersen K.J."/>
            <person name="Blifernez-Klassen O."/>
            <person name="Kalinowski J."/>
            <person name="Goesmann A."/>
            <person name="Mussgnug J.H."/>
            <person name="Kruse O."/>
        </authorList>
    </citation>
    <scope>NUCLEOTIDE SEQUENCE [LARGE SCALE GENOMIC DNA]</scope>
    <source>
        <strain evidence="9 10">SAG 48.87</strain>
    </source>
</reference>
<feature type="domain" description="HTH myb-type" evidence="8">
    <location>
        <begin position="60"/>
        <end position="102"/>
    </location>
</feature>
<keyword evidence="4" id="KW-0238">DNA-binding</keyword>
<evidence type="ECO:0000313" key="10">
    <source>
        <dbReference type="Proteomes" id="UP000054498"/>
    </source>
</evidence>
<dbReference type="Gene3D" id="1.10.10.60">
    <property type="entry name" value="Homeodomain-like"/>
    <property type="match status" value="2"/>
</dbReference>
<dbReference type="GeneID" id="25730708"/>
<dbReference type="Proteomes" id="UP000054498">
    <property type="component" value="Unassembled WGS sequence"/>
</dbReference>
<evidence type="ECO:0000256" key="6">
    <source>
        <dbReference type="ARBA" id="ARBA00023242"/>
    </source>
</evidence>
<dbReference type="AlphaFoldDB" id="A0A0D2LSW6"/>
<dbReference type="EMBL" id="KK103939">
    <property type="protein sequence ID" value="KIY94699.1"/>
    <property type="molecule type" value="Genomic_DNA"/>
</dbReference>
<feature type="domain" description="HTH myb-type" evidence="8">
    <location>
        <begin position="6"/>
        <end position="59"/>
    </location>
</feature>
<sequence length="112" mass="12814">MGFTVVKRATWSPEEDARLLDLVGRYGPQNWTAIAGHMGGGRNSKSCRLRWFNQLDPRVNKEPFTEEEKQVIIEMHAQMGNKWALIAKHLPGRTDNAIKNYWCARDALCGRT</sequence>
<comment type="subcellular location">
    <subcellularLocation>
        <location evidence="1">Nucleus</location>
    </subcellularLocation>
</comment>
<dbReference type="PROSITE" id="PS51294">
    <property type="entry name" value="HTH_MYB"/>
    <property type="match status" value="2"/>
</dbReference>
<evidence type="ECO:0000259" key="7">
    <source>
        <dbReference type="PROSITE" id="PS50090"/>
    </source>
</evidence>
<keyword evidence="10" id="KW-1185">Reference proteome</keyword>
<organism evidence="9 10">
    <name type="scientific">Monoraphidium neglectum</name>
    <dbReference type="NCBI Taxonomy" id="145388"/>
    <lineage>
        <taxon>Eukaryota</taxon>
        <taxon>Viridiplantae</taxon>
        <taxon>Chlorophyta</taxon>
        <taxon>core chlorophytes</taxon>
        <taxon>Chlorophyceae</taxon>
        <taxon>CS clade</taxon>
        <taxon>Sphaeropleales</taxon>
        <taxon>Selenastraceae</taxon>
        <taxon>Monoraphidium</taxon>
    </lineage>
</organism>
<evidence type="ECO:0000256" key="2">
    <source>
        <dbReference type="ARBA" id="ARBA00022737"/>
    </source>
</evidence>
<dbReference type="GO" id="GO:0005634">
    <property type="term" value="C:nucleus"/>
    <property type="evidence" value="ECO:0007669"/>
    <property type="project" value="UniProtKB-SubCell"/>
</dbReference>
<keyword evidence="6" id="KW-0539">Nucleus</keyword>